<gene>
    <name evidence="2" type="ORF">SAMN02746011_00159</name>
</gene>
<evidence type="ECO:0000313" key="2">
    <source>
        <dbReference type="EMBL" id="SJZ31262.1"/>
    </source>
</evidence>
<sequence length="219" mass="25103">MSKIIRFIKIDMLSIKPYLTLKNALIFIGLGVFYSMVTSNLMIIFGVALLFVSLLSTYPFLVGDKTGIDSLYRVFGFKEKEIVIGRYVSNLVLAIIIQLATILLAFVLAQFIQTENIWSMVVVVIPIYLIISQLIVCIQYPFYFKYGYTKAKLMMSLTFVLFGVVGFLASYFKEQTFQLITWGMNHKMLMILLLIAMLLAIYLVSITTAIKWYKEKDLV</sequence>
<dbReference type="OrthoDB" id="1696644at2"/>
<feature type="transmembrane region" description="Helical" evidence="1">
    <location>
        <begin position="43"/>
        <end position="63"/>
    </location>
</feature>
<dbReference type="AlphaFoldDB" id="A0A1T4JM66"/>
<feature type="transmembrane region" description="Helical" evidence="1">
    <location>
        <begin position="84"/>
        <end position="111"/>
    </location>
</feature>
<dbReference type="InterPro" id="IPR025699">
    <property type="entry name" value="ABC2_memb-like"/>
</dbReference>
<feature type="transmembrane region" description="Helical" evidence="1">
    <location>
        <begin position="20"/>
        <end position="37"/>
    </location>
</feature>
<protein>
    <submittedName>
        <fullName evidence="2">ABC-2 family transporter protein</fullName>
    </submittedName>
</protein>
<feature type="transmembrane region" description="Helical" evidence="1">
    <location>
        <begin position="117"/>
        <end position="141"/>
    </location>
</feature>
<keyword evidence="1" id="KW-0812">Transmembrane</keyword>
<organism evidence="2 3">
    <name type="scientific">Globicatella sulfidifaciens DSM 15739</name>
    <dbReference type="NCBI Taxonomy" id="1121925"/>
    <lineage>
        <taxon>Bacteria</taxon>
        <taxon>Bacillati</taxon>
        <taxon>Bacillota</taxon>
        <taxon>Bacilli</taxon>
        <taxon>Lactobacillales</taxon>
        <taxon>Aerococcaceae</taxon>
        <taxon>Globicatella</taxon>
    </lineage>
</organism>
<dbReference type="EMBL" id="FUWO01000001">
    <property type="protein sequence ID" value="SJZ31262.1"/>
    <property type="molecule type" value="Genomic_DNA"/>
</dbReference>
<dbReference type="RefSeq" id="WP_078755038.1">
    <property type="nucleotide sequence ID" value="NZ_FUWO01000001.1"/>
</dbReference>
<keyword evidence="3" id="KW-1185">Reference proteome</keyword>
<reference evidence="3" key="1">
    <citation type="submission" date="2017-02" db="EMBL/GenBank/DDBJ databases">
        <authorList>
            <person name="Varghese N."/>
            <person name="Submissions S."/>
        </authorList>
    </citation>
    <scope>NUCLEOTIDE SEQUENCE [LARGE SCALE GENOMIC DNA]</scope>
    <source>
        <strain evidence="3">DSM 15739</strain>
    </source>
</reference>
<name>A0A1T4JM66_9LACT</name>
<evidence type="ECO:0000256" key="1">
    <source>
        <dbReference type="SAM" id="Phobius"/>
    </source>
</evidence>
<proteinExistence type="predicted"/>
<dbReference type="STRING" id="1121925.SAMN02746011_00159"/>
<keyword evidence="1" id="KW-0472">Membrane</keyword>
<feature type="transmembrane region" description="Helical" evidence="1">
    <location>
        <begin position="153"/>
        <end position="172"/>
    </location>
</feature>
<keyword evidence="1" id="KW-1133">Transmembrane helix</keyword>
<feature type="transmembrane region" description="Helical" evidence="1">
    <location>
        <begin position="192"/>
        <end position="213"/>
    </location>
</feature>
<accession>A0A1T4JM66</accession>
<dbReference type="Pfam" id="PF13346">
    <property type="entry name" value="ABC2_membrane_5"/>
    <property type="match status" value="1"/>
</dbReference>
<evidence type="ECO:0000313" key="3">
    <source>
        <dbReference type="Proteomes" id="UP000189941"/>
    </source>
</evidence>
<dbReference type="Proteomes" id="UP000189941">
    <property type="component" value="Unassembled WGS sequence"/>
</dbReference>